<evidence type="ECO:0000256" key="4">
    <source>
        <dbReference type="ARBA" id="ARBA00023235"/>
    </source>
</evidence>
<accession>A0A2K9NZ21</accession>
<dbReference type="PRINTS" id="PR00153">
    <property type="entry name" value="CSAPPISMRASE"/>
</dbReference>
<evidence type="ECO:0000259" key="6">
    <source>
        <dbReference type="PROSITE" id="PS50072"/>
    </source>
</evidence>
<dbReference type="InterPro" id="IPR020892">
    <property type="entry name" value="Cyclophilin-type_PPIase_CS"/>
</dbReference>
<reference evidence="7 8" key="1">
    <citation type="submission" date="2017-04" db="EMBL/GenBank/DDBJ databases">
        <title>Monoglobus pectinilyticus 14 draft genome.</title>
        <authorList>
            <person name="Kim C."/>
            <person name="Rosendale D.I."/>
            <person name="Kelly W.J."/>
            <person name="Tannock G.W."/>
            <person name="Patchett M.L."/>
            <person name="Jordens J.Z."/>
        </authorList>
    </citation>
    <scope>NUCLEOTIDE SEQUENCE [LARGE SCALE GENOMIC DNA]</scope>
    <source>
        <strain evidence="7 8">14</strain>
    </source>
</reference>
<name>A0A2K9NZ21_9FIRM</name>
<evidence type="ECO:0000256" key="3">
    <source>
        <dbReference type="ARBA" id="ARBA00023110"/>
    </source>
</evidence>
<evidence type="ECO:0000313" key="8">
    <source>
        <dbReference type="Proteomes" id="UP000235589"/>
    </source>
</evidence>
<comment type="function">
    <text evidence="1 5">PPIases accelerate the folding of proteins. It catalyzes the cis-trans isomerization of proline imidic peptide bonds in oligopeptides.</text>
</comment>
<dbReference type="PROSITE" id="PS00170">
    <property type="entry name" value="CSA_PPIASE_1"/>
    <property type="match status" value="1"/>
</dbReference>
<evidence type="ECO:0000256" key="5">
    <source>
        <dbReference type="RuleBase" id="RU363019"/>
    </source>
</evidence>
<evidence type="ECO:0000313" key="7">
    <source>
        <dbReference type="EMBL" id="AUO18292.1"/>
    </source>
</evidence>
<dbReference type="Gene3D" id="2.40.100.10">
    <property type="entry name" value="Cyclophilin-like"/>
    <property type="match status" value="1"/>
</dbReference>
<dbReference type="SUPFAM" id="SSF50891">
    <property type="entry name" value="Cyclophilin-like"/>
    <property type="match status" value="1"/>
</dbReference>
<feature type="domain" description="PPIase cyclophilin-type" evidence="6">
    <location>
        <begin position="5"/>
        <end position="164"/>
    </location>
</feature>
<dbReference type="GeneID" id="98061540"/>
<proteinExistence type="inferred from homology"/>
<keyword evidence="4 5" id="KW-0413">Isomerase</keyword>
<dbReference type="KEGG" id="mpec:B9O19_00107"/>
<gene>
    <name evidence="7" type="ORF">B9O19_00107</name>
</gene>
<comment type="similarity">
    <text evidence="2 5">Belongs to the cyclophilin-type PPIase family.</text>
</comment>
<protein>
    <recommendedName>
        <fullName evidence="5">Peptidyl-prolyl cis-trans isomerase</fullName>
        <shortName evidence="5">PPIase</shortName>
        <ecNumber evidence="5">5.2.1.8</ecNumber>
    </recommendedName>
</protein>
<evidence type="ECO:0000256" key="1">
    <source>
        <dbReference type="ARBA" id="ARBA00002388"/>
    </source>
</evidence>
<dbReference type="EC" id="5.2.1.8" evidence="5"/>
<dbReference type="GO" id="GO:0003755">
    <property type="term" value="F:peptidyl-prolyl cis-trans isomerase activity"/>
    <property type="evidence" value="ECO:0007669"/>
    <property type="project" value="UniProtKB-UniRule"/>
</dbReference>
<sequence length="166" mass="18041">MENKSNKVLVEMESGDSFVIELYPEFAPKTVENFKTLVSKKFYNGLTFHRVIDGFMAQGGCPIGNGTGGSDENIVGEFKQNGFVDNTLSHTRGVVSMARSMSPNSASSQFFICYDDASFLDGQYAAFGKVVEGMETVDKFLETERVGAEGGTPVTPIVIKSMSFAE</sequence>
<dbReference type="PANTHER" id="PTHR45625:SF4">
    <property type="entry name" value="PEPTIDYLPROLYL ISOMERASE DOMAIN AND WD REPEAT-CONTAINING PROTEIN 1"/>
    <property type="match status" value="1"/>
</dbReference>
<comment type="catalytic activity">
    <reaction evidence="5">
        <text>[protein]-peptidylproline (omega=180) = [protein]-peptidylproline (omega=0)</text>
        <dbReference type="Rhea" id="RHEA:16237"/>
        <dbReference type="Rhea" id="RHEA-COMP:10747"/>
        <dbReference type="Rhea" id="RHEA-COMP:10748"/>
        <dbReference type="ChEBI" id="CHEBI:83833"/>
        <dbReference type="ChEBI" id="CHEBI:83834"/>
        <dbReference type="EC" id="5.2.1.8"/>
    </reaction>
</comment>
<dbReference type="RefSeq" id="WP_102364643.1">
    <property type="nucleotide sequence ID" value="NZ_CP020991.1"/>
</dbReference>
<dbReference type="OrthoDB" id="9807797at2"/>
<keyword evidence="3 5" id="KW-0697">Rotamase</keyword>
<dbReference type="InterPro" id="IPR029000">
    <property type="entry name" value="Cyclophilin-like_dom_sf"/>
</dbReference>
<evidence type="ECO:0000256" key="2">
    <source>
        <dbReference type="ARBA" id="ARBA00007365"/>
    </source>
</evidence>
<dbReference type="AlphaFoldDB" id="A0A2K9NZ21"/>
<dbReference type="CDD" id="cd00317">
    <property type="entry name" value="cyclophilin"/>
    <property type="match status" value="1"/>
</dbReference>
<dbReference type="InterPro" id="IPR024936">
    <property type="entry name" value="Cyclophilin-type_PPIase"/>
</dbReference>
<organism evidence="7 8">
    <name type="scientific">Monoglobus pectinilyticus</name>
    <dbReference type="NCBI Taxonomy" id="1981510"/>
    <lineage>
        <taxon>Bacteria</taxon>
        <taxon>Bacillati</taxon>
        <taxon>Bacillota</taxon>
        <taxon>Clostridia</taxon>
        <taxon>Monoglobales</taxon>
        <taxon>Monoglobaceae</taxon>
        <taxon>Monoglobus</taxon>
    </lineage>
</organism>
<dbReference type="PROSITE" id="PS50072">
    <property type="entry name" value="CSA_PPIASE_2"/>
    <property type="match status" value="1"/>
</dbReference>
<dbReference type="PIRSF" id="PIRSF001467">
    <property type="entry name" value="Peptidylpro_ismrse"/>
    <property type="match status" value="1"/>
</dbReference>
<dbReference type="InterPro" id="IPR002130">
    <property type="entry name" value="Cyclophilin-type_PPIase_dom"/>
</dbReference>
<dbReference type="PANTHER" id="PTHR45625">
    <property type="entry name" value="PEPTIDYL-PROLYL CIS-TRANS ISOMERASE-RELATED"/>
    <property type="match status" value="1"/>
</dbReference>
<keyword evidence="8" id="KW-1185">Reference proteome</keyword>
<dbReference type="EMBL" id="CP020991">
    <property type="protein sequence ID" value="AUO18292.1"/>
    <property type="molecule type" value="Genomic_DNA"/>
</dbReference>
<dbReference type="GO" id="GO:0006457">
    <property type="term" value="P:protein folding"/>
    <property type="evidence" value="ECO:0007669"/>
    <property type="project" value="InterPro"/>
</dbReference>
<dbReference type="Pfam" id="PF00160">
    <property type="entry name" value="Pro_isomerase"/>
    <property type="match status" value="1"/>
</dbReference>
<dbReference type="InterPro" id="IPR044666">
    <property type="entry name" value="Cyclophilin_A-like"/>
</dbReference>
<dbReference type="Proteomes" id="UP000235589">
    <property type="component" value="Chromosome"/>
</dbReference>